<gene>
    <name evidence="3" type="primary">lpxI</name>
    <name evidence="3" type="ORF">J1C47_15830</name>
</gene>
<dbReference type="Proteomes" id="UP000664288">
    <property type="component" value="Unassembled WGS sequence"/>
</dbReference>
<dbReference type="EMBL" id="JAFMPY010000017">
    <property type="protein sequence ID" value="MBO0905115.1"/>
    <property type="molecule type" value="Genomic_DNA"/>
</dbReference>
<dbReference type="PANTHER" id="PTHR39962:SF1">
    <property type="entry name" value="LPXI FAMILY PROTEIN"/>
    <property type="match status" value="1"/>
</dbReference>
<dbReference type="Pfam" id="PF17930">
    <property type="entry name" value="LpxI_N"/>
    <property type="match status" value="1"/>
</dbReference>
<keyword evidence="3" id="KW-0378">Hydrolase</keyword>
<feature type="domain" description="LpxI N-terminal" evidence="2">
    <location>
        <begin position="10"/>
        <end position="138"/>
    </location>
</feature>
<sequence length="300" mass="31330">MEPRFPGEPLGLIAGGGRLPRIVAEAARAHGFRPVVVRIADAEGDDWDGFAGGYYSWGRTGDAIRFLKRSGVLRVVACGTVSKRPDFRAIVPSFATLLKLPAAFAIVRGGDDRLLRAAARFLENEGLEPMAVQDVEPKLLAPAGRIAGREPGTSEERALALAHRAAVALGRLDVGQAVVASQERVIALEAAEGTREMLHRVADLRARNRLGRGETLALVKAAKPQQDERFDLPSIGVSTIVEADAAGVRAIGVSAGRSLVIDYDAVAAAARDAGIAVLGLAPDGLPDEASRPAASAGSTA</sequence>
<evidence type="ECO:0000313" key="3">
    <source>
        <dbReference type="EMBL" id="MBO0905115.1"/>
    </source>
</evidence>
<evidence type="ECO:0000259" key="1">
    <source>
        <dbReference type="Pfam" id="PF06230"/>
    </source>
</evidence>
<evidence type="ECO:0000313" key="4">
    <source>
        <dbReference type="Proteomes" id="UP000664288"/>
    </source>
</evidence>
<protein>
    <submittedName>
        <fullName evidence="3">UDP-2,3-diacylglucosamine diphosphatase LpxI</fullName>
        <ecNumber evidence="3">3.6.1.54</ecNumber>
    </submittedName>
</protein>
<organism evidence="3 4">
    <name type="scientific">Jiella sonneratiae</name>
    <dbReference type="NCBI Taxonomy" id="2816856"/>
    <lineage>
        <taxon>Bacteria</taxon>
        <taxon>Pseudomonadati</taxon>
        <taxon>Pseudomonadota</taxon>
        <taxon>Alphaproteobacteria</taxon>
        <taxon>Hyphomicrobiales</taxon>
        <taxon>Aurantimonadaceae</taxon>
        <taxon>Jiella</taxon>
    </lineage>
</organism>
<reference evidence="3 4" key="1">
    <citation type="submission" date="2021-03" db="EMBL/GenBank/DDBJ databases">
        <title>Whole genome sequence of Jiella sp. MQZ13P-4.</title>
        <authorList>
            <person name="Tuo L."/>
        </authorList>
    </citation>
    <scope>NUCLEOTIDE SEQUENCE [LARGE SCALE GENOMIC DNA]</scope>
    <source>
        <strain evidence="3 4">MQZ13P-4</strain>
    </source>
</reference>
<evidence type="ECO:0000259" key="2">
    <source>
        <dbReference type="Pfam" id="PF17930"/>
    </source>
</evidence>
<dbReference type="GO" id="GO:0016787">
    <property type="term" value="F:hydrolase activity"/>
    <property type="evidence" value="ECO:0007669"/>
    <property type="project" value="UniProtKB-KW"/>
</dbReference>
<dbReference type="PANTHER" id="PTHR39962">
    <property type="entry name" value="BLL4848 PROTEIN"/>
    <property type="match status" value="1"/>
</dbReference>
<dbReference type="InterPro" id="IPR053174">
    <property type="entry name" value="LpxI"/>
</dbReference>
<name>A0ABS3J634_9HYPH</name>
<dbReference type="Gene3D" id="3.40.50.20">
    <property type="match status" value="1"/>
</dbReference>
<accession>A0ABS3J634</accession>
<proteinExistence type="predicted"/>
<dbReference type="InterPro" id="IPR041255">
    <property type="entry name" value="LpxI_N"/>
</dbReference>
<comment type="caution">
    <text evidence="3">The sequence shown here is derived from an EMBL/GenBank/DDBJ whole genome shotgun (WGS) entry which is preliminary data.</text>
</comment>
<dbReference type="InterPro" id="IPR010415">
    <property type="entry name" value="LpxI_C"/>
</dbReference>
<dbReference type="Pfam" id="PF06230">
    <property type="entry name" value="LpxI_C"/>
    <property type="match status" value="1"/>
</dbReference>
<dbReference type="RefSeq" id="WP_207351752.1">
    <property type="nucleotide sequence ID" value="NZ_JAFMPY010000017.1"/>
</dbReference>
<feature type="domain" description="LpxI C-terminal" evidence="1">
    <location>
        <begin position="142"/>
        <end position="277"/>
    </location>
</feature>
<dbReference type="Gene3D" id="3.40.140.80">
    <property type="match status" value="1"/>
</dbReference>
<dbReference type="InterPro" id="IPR043167">
    <property type="entry name" value="LpxI_C_sf"/>
</dbReference>
<dbReference type="EC" id="3.6.1.54" evidence="3"/>
<keyword evidence="4" id="KW-1185">Reference proteome</keyword>